<comment type="caution">
    <text evidence="2">The sequence shown here is derived from an EMBL/GenBank/DDBJ whole genome shotgun (WGS) entry which is preliminary data.</text>
</comment>
<keyword evidence="3" id="KW-1185">Reference proteome</keyword>
<feature type="region of interest" description="Disordered" evidence="1">
    <location>
        <begin position="672"/>
        <end position="701"/>
    </location>
</feature>
<dbReference type="EMBL" id="RYFI01000001">
    <property type="protein sequence ID" value="RXF75526.1"/>
    <property type="molecule type" value="Genomic_DNA"/>
</dbReference>
<evidence type="ECO:0000256" key="1">
    <source>
        <dbReference type="SAM" id="MobiDB-lite"/>
    </source>
</evidence>
<protein>
    <submittedName>
        <fullName evidence="2">Uncharacterized protein</fullName>
    </submittedName>
</protein>
<evidence type="ECO:0000313" key="3">
    <source>
        <dbReference type="Proteomes" id="UP000289708"/>
    </source>
</evidence>
<sequence length="701" mass="76156">MALLDMSFCARRLGGRRRGDGDRPAVLHTFEQTFQRGAHRLDRVGGAPFALRRRSAKLDEGARDLVLDAVVLPRLCSHRLAGGRDGGFDAMRAEIGAAALDPDGEPRERGVQVLHPLAAQVDVFGDARDVGGERGSRLRLHPRSDPRGEQLFGDGADRFLDALEGHAARAGRSRHRLHAVAETLDPAGQGLERGVAVLVAVGRDGLGQRVDAAGQRLDRALHGLGTLSGDRPGQRLDLPAEAVERVGARDRRDLGAHDVGDALDGLVAAVRDVVELEVDRVDAVRQPFERLERGADGGSSLEALGQGVDLTAKVGDRFGARHSVDLGADRGVDALLGVEPADERLDLGRDALDGGGPGKMIELCADLVDAARQRLDRRLAPGPERLEPRRDRVQFLGELHDHLRARGVRAHAVDLGHERVDGPERIAVEPRRTVLAEAARELRHLAREAVDLGAGRQVAHGAAEPVELAPELVDEARRAWFEGRRPRRGRRSGLDRRLWRRGALRLVGEVERLLPRGDLGERGTERGDRGRLGQRFGRRRRLKRRLGTIVQALGEVGEPRLELGGLIDSGCFVAGPRRRGGRDLGGARGRGLGAFRPACQTFERAGQPVARLDIARREQRDQPFELLRRWIAGAARVCEALSEVGERVLRPRPIARLAADVLAAPRIAHAHWSTPSAPASRTEDGSADPARRAVRPLSGTF</sequence>
<gene>
    <name evidence="2" type="ORF">EK403_01330</name>
</gene>
<proteinExistence type="predicted"/>
<evidence type="ECO:0000313" key="2">
    <source>
        <dbReference type="EMBL" id="RXF75526.1"/>
    </source>
</evidence>
<organism evidence="2 3">
    <name type="scientific">Hansschlegelia zhihuaiae</name>
    <dbReference type="NCBI Taxonomy" id="405005"/>
    <lineage>
        <taxon>Bacteria</taxon>
        <taxon>Pseudomonadati</taxon>
        <taxon>Pseudomonadota</taxon>
        <taxon>Alphaproteobacteria</taxon>
        <taxon>Hyphomicrobiales</taxon>
        <taxon>Methylopilaceae</taxon>
        <taxon>Hansschlegelia</taxon>
    </lineage>
</organism>
<dbReference type="AlphaFoldDB" id="A0A4Q0MQW0"/>
<name>A0A4Q0MQW0_9HYPH</name>
<reference evidence="2 3" key="1">
    <citation type="submission" date="2018-12" db="EMBL/GenBank/DDBJ databases">
        <title>bacterium Hansschlegelia zhihuaiae S113.</title>
        <authorList>
            <person name="He J."/>
        </authorList>
    </citation>
    <scope>NUCLEOTIDE SEQUENCE [LARGE SCALE GENOMIC DNA]</scope>
    <source>
        <strain evidence="2 3">S 113</strain>
    </source>
</reference>
<dbReference type="Proteomes" id="UP000289708">
    <property type="component" value="Unassembled WGS sequence"/>
</dbReference>
<accession>A0A4Q0MQW0</accession>